<dbReference type="GeneID" id="59351820"/>
<protein>
    <recommendedName>
        <fullName evidence="4">Vacuolar-sorting protein SNF7</fullName>
    </recommendedName>
    <alternativeName>
        <fullName evidence="5">Vacuolar protein-sorting-associated protein 32</fullName>
    </alternativeName>
</protein>
<dbReference type="PANTHER" id="PTHR22761:SF10">
    <property type="entry name" value="GH13992P"/>
    <property type="match status" value="1"/>
</dbReference>
<dbReference type="AlphaFoldDB" id="A0A8H6S2B9"/>
<evidence type="ECO:0000256" key="2">
    <source>
        <dbReference type="ARBA" id="ARBA00006190"/>
    </source>
</evidence>
<dbReference type="GO" id="GO:0000815">
    <property type="term" value="C:ESCRT III complex"/>
    <property type="evidence" value="ECO:0007669"/>
    <property type="project" value="TreeGrafter"/>
</dbReference>
<dbReference type="GO" id="GO:0005771">
    <property type="term" value="C:multivesicular body"/>
    <property type="evidence" value="ECO:0007669"/>
    <property type="project" value="TreeGrafter"/>
</dbReference>
<evidence type="ECO:0000256" key="5">
    <source>
        <dbReference type="ARBA" id="ARBA00042586"/>
    </source>
</evidence>
<dbReference type="RefSeq" id="XP_037214510.1">
    <property type="nucleotide sequence ID" value="XM_037369304.1"/>
</dbReference>
<evidence type="ECO:0000256" key="1">
    <source>
        <dbReference type="ARBA" id="ARBA00004177"/>
    </source>
</evidence>
<reference evidence="7" key="1">
    <citation type="submission" date="2020-05" db="EMBL/GenBank/DDBJ databases">
        <title>Mycena genomes resolve the evolution of fungal bioluminescence.</title>
        <authorList>
            <person name="Tsai I.J."/>
        </authorList>
    </citation>
    <scope>NUCLEOTIDE SEQUENCE</scope>
    <source>
        <strain evidence="7">171206Taipei</strain>
    </source>
</reference>
<evidence type="ECO:0000313" key="7">
    <source>
        <dbReference type="EMBL" id="KAF7291388.1"/>
    </source>
</evidence>
<feature type="coiled-coil region" evidence="6">
    <location>
        <begin position="21"/>
        <end position="48"/>
    </location>
</feature>
<keyword evidence="8" id="KW-1185">Reference proteome</keyword>
<gene>
    <name evidence="7" type="ORF">MIND_01283400</name>
</gene>
<dbReference type="PANTHER" id="PTHR22761">
    <property type="entry name" value="CHARGED MULTIVESICULAR BODY PROTEIN"/>
    <property type="match status" value="1"/>
</dbReference>
<proteinExistence type="inferred from homology"/>
<comment type="subcellular location">
    <subcellularLocation>
        <location evidence="1">Endosome</location>
    </subcellularLocation>
</comment>
<evidence type="ECO:0000256" key="4">
    <source>
        <dbReference type="ARBA" id="ARBA00040017"/>
    </source>
</evidence>
<name>A0A8H6S2B9_9AGAR</name>
<comment type="caution">
    <text evidence="7">The sequence shown here is derived from an EMBL/GenBank/DDBJ whole genome shotgun (WGS) entry which is preliminary data.</text>
</comment>
<sequence length="222" mass="24850">MYCQPVAMAGLLSYFGRPDTKQAARDAIVRLRETVHLLEKKEAHLQKEIDEQLRIAKANVVANKALATRALKRKRLKETQLEQFRGQQLQIQMQIDTLESVHINKATVRAMKGAAEVLQSINKKMTVADVDRTMADIAEQREVAYEISALISTPVGVDTVDEDDLLLELAELEDDVITERLAAASHAPLYHPDVGSVPMHAALPNEEEEILRQLQADMTALY</sequence>
<dbReference type="Gene3D" id="1.10.287.1060">
    <property type="entry name" value="ESAT-6-like"/>
    <property type="match status" value="1"/>
</dbReference>
<evidence type="ECO:0000256" key="6">
    <source>
        <dbReference type="SAM" id="Coils"/>
    </source>
</evidence>
<accession>A0A8H6S2B9</accession>
<dbReference type="EMBL" id="JACAZF010000013">
    <property type="protein sequence ID" value="KAF7291388.1"/>
    <property type="molecule type" value="Genomic_DNA"/>
</dbReference>
<evidence type="ECO:0000313" key="8">
    <source>
        <dbReference type="Proteomes" id="UP000636479"/>
    </source>
</evidence>
<dbReference type="Proteomes" id="UP000636479">
    <property type="component" value="Unassembled WGS sequence"/>
</dbReference>
<dbReference type="InterPro" id="IPR005024">
    <property type="entry name" value="Snf7_fam"/>
</dbReference>
<keyword evidence="3" id="KW-0967">Endosome</keyword>
<dbReference type="GO" id="GO:0006900">
    <property type="term" value="P:vesicle budding from membrane"/>
    <property type="evidence" value="ECO:0007669"/>
    <property type="project" value="TreeGrafter"/>
</dbReference>
<evidence type="ECO:0000256" key="3">
    <source>
        <dbReference type="ARBA" id="ARBA00022753"/>
    </source>
</evidence>
<dbReference type="GO" id="GO:0009898">
    <property type="term" value="C:cytoplasmic side of plasma membrane"/>
    <property type="evidence" value="ECO:0007669"/>
    <property type="project" value="TreeGrafter"/>
</dbReference>
<dbReference type="Pfam" id="PF03357">
    <property type="entry name" value="Snf7"/>
    <property type="match status" value="1"/>
</dbReference>
<organism evidence="7 8">
    <name type="scientific">Mycena indigotica</name>
    <dbReference type="NCBI Taxonomy" id="2126181"/>
    <lineage>
        <taxon>Eukaryota</taxon>
        <taxon>Fungi</taxon>
        <taxon>Dikarya</taxon>
        <taxon>Basidiomycota</taxon>
        <taxon>Agaricomycotina</taxon>
        <taxon>Agaricomycetes</taxon>
        <taxon>Agaricomycetidae</taxon>
        <taxon>Agaricales</taxon>
        <taxon>Marasmiineae</taxon>
        <taxon>Mycenaceae</taxon>
        <taxon>Mycena</taxon>
    </lineage>
</organism>
<dbReference type="OrthoDB" id="5592979at2759"/>
<comment type="similarity">
    <text evidence="2">Belongs to the SNF7 family.</text>
</comment>
<keyword evidence="6" id="KW-0175">Coiled coil</keyword>
<dbReference type="GO" id="GO:0032511">
    <property type="term" value="P:late endosome to vacuole transport via multivesicular body sorting pathway"/>
    <property type="evidence" value="ECO:0007669"/>
    <property type="project" value="TreeGrafter"/>
</dbReference>